<gene>
    <name evidence="1" type="ORF">BF38_5432</name>
</gene>
<geneLocation type="plasmid" evidence="1 2">
    <name>1</name>
</geneLocation>
<name>A0AB33B6N4_BACTU</name>
<reference evidence="1 2" key="1">
    <citation type="journal article" date="2015" name="Genome Announc.">
        <title>Complete genome sequences for 35 biothreat assay-relevant bacillus species.</title>
        <authorList>
            <person name="Johnson S.L."/>
            <person name="Daligault H.E."/>
            <person name="Davenport K.W."/>
            <person name="Jaissle J."/>
            <person name="Frey K.G."/>
            <person name="Ladner J.T."/>
            <person name="Broomall S.M."/>
            <person name="Bishop-Lilly K.A."/>
            <person name="Bruce D.C."/>
            <person name="Gibbons H.S."/>
            <person name="Coyne S.R."/>
            <person name="Lo C.C."/>
            <person name="Meincke L."/>
            <person name="Munk A.C."/>
            <person name="Koroleva G.I."/>
            <person name="Rosenzweig C.N."/>
            <person name="Palacios G.F."/>
            <person name="Redden C.L."/>
            <person name="Minogue T.D."/>
            <person name="Chain P.S."/>
        </authorList>
    </citation>
    <scope>NUCLEOTIDE SEQUENCE [LARGE SCALE GENOMIC DNA]</scope>
    <source>
        <strain evidence="1 2">HD1011</strain>
    </source>
</reference>
<proteinExistence type="predicted"/>
<evidence type="ECO:0000313" key="2">
    <source>
        <dbReference type="Proteomes" id="UP000031876"/>
    </source>
</evidence>
<dbReference type="KEGG" id="btw:BF38_5432"/>
<sequence length="46" mass="5755">MREISRDNNLEELQEANLNHIRKLNNYWTNRLRDKLVKYTYFELAK</sequence>
<keyword evidence="1" id="KW-0614">Plasmid</keyword>
<protein>
    <submittedName>
        <fullName evidence="1">Uncharacterized protein</fullName>
    </submittedName>
</protein>
<evidence type="ECO:0000313" key="1">
    <source>
        <dbReference type="EMBL" id="AJG79518.1"/>
    </source>
</evidence>
<dbReference type="Proteomes" id="UP000031876">
    <property type="component" value="Plasmid 1"/>
</dbReference>
<organism evidence="1 2">
    <name type="scientific">Bacillus thuringiensis</name>
    <dbReference type="NCBI Taxonomy" id="1428"/>
    <lineage>
        <taxon>Bacteria</taxon>
        <taxon>Bacillati</taxon>
        <taxon>Bacillota</taxon>
        <taxon>Bacilli</taxon>
        <taxon>Bacillales</taxon>
        <taxon>Bacillaceae</taxon>
        <taxon>Bacillus</taxon>
        <taxon>Bacillus cereus group</taxon>
    </lineage>
</organism>
<dbReference type="AlphaFoldDB" id="A0AB33B6N4"/>
<accession>A0AB33B6N4</accession>
<dbReference type="EMBL" id="CP009336">
    <property type="protein sequence ID" value="AJG79518.1"/>
    <property type="molecule type" value="Genomic_DNA"/>
</dbReference>